<dbReference type="PANTHER" id="PTHR36932">
    <property type="entry name" value="CAPSULAR POLYSACCHARIDE BIOSYNTHESIS PROTEIN"/>
    <property type="match status" value="1"/>
</dbReference>
<evidence type="ECO:0000313" key="2">
    <source>
        <dbReference type="Proteomes" id="UP000002007"/>
    </source>
</evidence>
<dbReference type="KEGG" id="rsa:RSal33209_3279"/>
<accession>A9WUX2</accession>
<dbReference type="Gene3D" id="3.40.50.12780">
    <property type="entry name" value="N-terminal domain of ligase-like"/>
    <property type="match status" value="1"/>
</dbReference>
<name>A9WUX2_RENSM</name>
<dbReference type="InterPro" id="IPR042099">
    <property type="entry name" value="ANL_N_sf"/>
</dbReference>
<keyword evidence="2" id="KW-1185">Reference proteome</keyword>
<dbReference type="InterPro" id="IPR053158">
    <property type="entry name" value="CapK_Type1_Caps_Biosynth"/>
</dbReference>
<organism evidence="1 2">
    <name type="scientific">Renibacterium salmoninarum (strain ATCC 33209 / DSM 20767 / JCM 11484 / NBRC 15589 / NCIMB 2235)</name>
    <dbReference type="NCBI Taxonomy" id="288705"/>
    <lineage>
        <taxon>Bacteria</taxon>
        <taxon>Bacillati</taxon>
        <taxon>Actinomycetota</taxon>
        <taxon>Actinomycetes</taxon>
        <taxon>Micrococcales</taxon>
        <taxon>Micrococcaceae</taxon>
        <taxon>Renibacterium</taxon>
    </lineage>
</organism>
<dbReference type="NCBIfam" id="TIGR02304">
    <property type="entry name" value="aden_form_hyp"/>
    <property type="match status" value="1"/>
</dbReference>
<dbReference type="STRING" id="288705.RSal33209_3279"/>
<dbReference type="InterPro" id="IPR012685">
    <property type="entry name" value="CHP02304_F390_synth-rel"/>
</dbReference>
<dbReference type="HOGENOM" id="CLU_051010_0_0_11"/>
<dbReference type="PANTHER" id="PTHR36932:SF1">
    <property type="entry name" value="CAPSULAR POLYSACCHARIDE BIOSYNTHESIS PROTEIN"/>
    <property type="match status" value="1"/>
</dbReference>
<gene>
    <name evidence="1" type="ordered locus">RSal33209_3279</name>
</gene>
<evidence type="ECO:0000313" key="1">
    <source>
        <dbReference type="EMBL" id="ABY24993.1"/>
    </source>
</evidence>
<dbReference type="Proteomes" id="UP000002007">
    <property type="component" value="Chromosome"/>
</dbReference>
<dbReference type="RefSeq" id="WP_012246633.1">
    <property type="nucleotide sequence ID" value="NC_010168.1"/>
</dbReference>
<dbReference type="eggNOG" id="COG1541">
    <property type="taxonomic scope" value="Bacteria"/>
</dbReference>
<proteinExistence type="predicted"/>
<dbReference type="EMBL" id="CP000910">
    <property type="protein sequence ID" value="ABY24993.1"/>
    <property type="molecule type" value="Genomic_DNA"/>
</dbReference>
<dbReference type="AlphaFoldDB" id="A9WUX2"/>
<reference evidence="2" key="1">
    <citation type="journal article" date="2008" name="J. Bacteriol.">
        <title>Genome sequence of the fish pathogen Renibacterium salmoninarum suggests reductive evolution away from an environmental Arthrobacter ancestor.</title>
        <authorList>
            <person name="Wiens G.D."/>
            <person name="Rockey D.D."/>
            <person name="Wu Z."/>
            <person name="Chang J."/>
            <person name="Levy R."/>
            <person name="Crane S."/>
            <person name="Chen D.S."/>
            <person name="Capri G.R."/>
            <person name="Burnett J.R."/>
            <person name="Sudheesh P.S."/>
            <person name="Schipma M.J."/>
            <person name="Burd H."/>
            <person name="Bhattacharyya A."/>
            <person name="Rhodes L.D."/>
            <person name="Kaul R."/>
            <person name="Strom M.S."/>
        </authorList>
    </citation>
    <scope>NUCLEOTIDE SEQUENCE [LARGE SCALE GENOMIC DNA]</scope>
    <source>
        <strain evidence="2">ATCC 33209 / DSM 20767 / JCM 11484 / NBRC 15589 / NCIMB 2235</strain>
    </source>
</reference>
<protein>
    <submittedName>
        <fullName evidence="1">Coenzyme F390 synthetase</fullName>
    </submittedName>
</protein>
<sequence>MTNAGQLRPRSSSGLRAGLRSLTTVSQAAGAFCRTRWGYRFGSRARFLTWQHQKLRRMLAARAGGIELAKLPIIDKSVMLANFERYNSLGIELNQALTVATAAERSRDFSAEIDGLTVGLSSGTSGQRGVFLISRNERAIWAGTILARLLSKKALRQVILPWARPLQIAFVLRADSKLYQQVRSQRVNFEFYDLLEPLGKNIAALVEQQPDLLVGPASVLGEFAQRKLRGELQISPTQVISVAEELYPGDAARIRLAFGIDAAQVYQATEGLLGFSCKYGSLHLNEQHVYVEFDWLDDARTRFQPIITDFSRSTQLMLRYRLDDVLHLATEPCRCHNLGLRLAGVDGRADAVLRFGDKQLFPDVLRCSMAIVSEHFRDWSVEQRLEDQEDSCLVVRLREPDVHATDVVQAEIDVLLASLTIPRQKLQFAPWQEPAPGAKLRRIRRTDLAARL</sequence>